<evidence type="ECO:0000256" key="3">
    <source>
        <dbReference type="PROSITE-ProRule" id="PRU00283"/>
    </source>
</evidence>
<dbReference type="InterPro" id="IPR036961">
    <property type="entry name" value="Kinesin_motor_dom_sf"/>
</dbReference>
<accession>A0A086J2H3</accession>
<gene>
    <name evidence="7" type="ORF">NESG_01462</name>
</gene>
<dbReference type="GO" id="GO:0016887">
    <property type="term" value="F:ATP hydrolysis activity"/>
    <property type="evidence" value="ECO:0007669"/>
    <property type="project" value="TreeGrafter"/>
</dbReference>
<evidence type="ECO:0000256" key="2">
    <source>
        <dbReference type="ARBA" id="ARBA00022840"/>
    </source>
</evidence>
<keyword evidence="5" id="KW-0175">Coiled coil</keyword>
<keyword evidence="8" id="KW-1185">Reference proteome</keyword>
<reference evidence="7 8" key="1">
    <citation type="journal article" date="2014" name="Genome Announc.">
        <title>Genome Sequence of the Microsporidian Species Nematocida sp1 Strain ERTm6 (ATCC PRA-372).</title>
        <authorList>
            <person name="Bakowski M.A."/>
            <person name="Priest M."/>
            <person name="Young S."/>
            <person name="Cuomo C.A."/>
            <person name="Troemel E.R."/>
        </authorList>
    </citation>
    <scope>NUCLEOTIDE SEQUENCE [LARGE SCALE GENOMIC DNA]</scope>
    <source>
        <strain evidence="7 8">ERTm6</strain>
    </source>
</reference>
<comment type="similarity">
    <text evidence="3 4">Belongs to the TRAFAC class myosin-kinesin ATPase superfamily. Kinesin family.</text>
</comment>
<evidence type="ECO:0000313" key="7">
    <source>
        <dbReference type="EMBL" id="KFG26341.1"/>
    </source>
</evidence>
<sequence>MERVKVFLRVKGEKRDGAFMFSENSVIDKSGMYDFDKIFYGKDQTNVFQSLCPLITMALSGYSTTVFTYGQTGSGKTYTMEGTADSPGLIPLTIKKIFDEKVKNVTISVIEIYNEKIFDLLSLDQINVRESSAGIVLDRIQAVECPTVDAAMGVFNAGIKNRRTDCNEVNSRSSRSHMVFTISLAKETDHFLAESKITLVDLAGSEKLSYDKHGRSERENARGSGSEFLIKKQKTADKSLETSNINKSLLCLSRIISTLSADSKAKYINYRDSKLTFLLRDSLSQNSNLAIIGAVQPEDQAETKSTIGFLSTAKKIKLSPELKTSEKTAEKLINQIKALTAQNHDLKDKVNELLEKQSRGDKEDFLKSINSSLEEAKHLMRRIDLASKAADKIKEQLSTIKAKNNELGFAVFNKMSEMHKQNVFSELEILQDIKTSQK</sequence>
<keyword evidence="4" id="KW-0493">Microtubule</keyword>
<dbReference type="GO" id="GO:0005871">
    <property type="term" value="C:kinesin complex"/>
    <property type="evidence" value="ECO:0007669"/>
    <property type="project" value="TreeGrafter"/>
</dbReference>
<keyword evidence="1 3" id="KW-0547">Nucleotide-binding</keyword>
<dbReference type="PROSITE" id="PS50067">
    <property type="entry name" value="KINESIN_MOTOR_2"/>
    <property type="match status" value="1"/>
</dbReference>
<dbReference type="Proteomes" id="UP000054524">
    <property type="component" value="Unassembled WGS sequence"/>
</dbReference>
<dbReference type="GeneID" id="77676435"/>
<dbReference type="PANTHER" id="PTHR24115">
    <property type="entry name" value="KINESIN-RELATED"/>
    <property type="match status" value="1"/>
</dbReference>
<name>A0A086J2H3_NEMA1</name>
<evidence type="ECO:0000313" key="8">
    <source>
        <dbReference type="Proteomes" id="UP000054524"/>
    </source>
</evidence>
<dbReference type="EMBL" id="AKIJ01000003">
    <property type="protein sequence ID" value="KFG26341.1"/>
    <property type="molecule type" value="Genomic_DNA"/>
</dbReference>
<comment type="caution">
    <text evidence="7">The sequence shown here is derived from an EMBL/GenBank/DDBJ whole genome shotgun (WGS) entry which is preliminary data.</text>
</comment>
<feature type="binding site" evidence="3">
    <location>
        <begin position="70"/>
        <end position="77"/>
    </location>
    <ligand>
        <name>ATP</name>
        <dbReference type="ChEBI" id="CHEBI:30616"/>
    </ligand>
</feature>
<evidence type="ECO:0000256" key="4">
    <source>
        <dbReference type="RuleBase" id="RU000394"/>
    </source>
</evidence>
<dbReference type="PRINTS" id="PR00380">
    <property type="entry name" value="KINESINHEAVY"/>
</dbReference>
<feature type="coiled-coil region" evidence="5">
    <location>
        <begin position="322"/>
        <end position="396"/>
    </location>
</feature>
<keyword evidence="2 3" id="KW-0067">ATP-binding</keyword>
<dbReference type="GO" id="GO:0005524">
    <property type="term" value="F:ATP binding"/>
    <property type="evidence" value="ECO:0007669"/>
    <property type="project" value="UniProtKB-UniRule"/>
</dbReference>
<proteinExistence type="inferred from homology"/>
<dbReference type="PROSITE" id="PS00411">
    <property type="entry name" value="KINESIN_MOTOR_1"/>
    <property type="match status" value="1"/>
</dbReference>
<dbReference type="InterPro" id="IPR019821">
    <property type="entry name" value="Kinesin_motor_CS"/>
</dbReference>
<dbReference type="RefSeq" id="XP_052904896.1">
    <property type="nucleotide sequence ID" value="XM_053049091.1"/>
</dbReference>
<dbReference type="AlphaFoldDB" id="A0A086J2H3"/>
<organism evidence="7 8">
    <name type="scientific">Nematocida ausubeli (strain ATCC PRA-371 / ERTm2)</name>
    <name type="common">Nematode killer fungus</name>
    <dbReference type="NCBI Taxonomy" id="1913371"/>
    <lineage>
        <taxon>Eukaryota</taxon>
        <taxon>Fungi</taxon>
        <taxon>Fungi incertae sedis</taxon>
        <taxon>Microsporidia</taxon>
        <taxon>Nematocida</taxon>
    </lineage>
</organism>
<dbReference type="GO" id="GO:0003777">
    <property type="term" value="F:microtubule motor activity"/>
    <property type="evidence" value="ECO:0007669"/>
    <property type="project" value="InterPro"/>
</dbReference>
<evidence type="ECO:0000259" key="6">
    <source>
        <dbReference type="PROSITE" id="PS50067"/>
    </source>
</evidence>
<dbReference type="GO" id="GO:0007018">
    <property type="term" value="P:microtubule-based movement"/>
    <property type="evidence" value="ECO:0007669"/>
    <property type="project" value="InterPro"/>
</dbReference>
<evidence type="ECO:0000256" key="1">
    <source>
        <dbReference type="ARBA" id="ARBA00022741"/>
    </source>
</evidence>
<dbReference type="InterPro" id="IPR027640">
    <property type="entry name" value="Kinesin-like_fam"/>
</dbReference>
<dbReference type="Pfam" id="PF00225">
    <property type="entry name" value="Kinesin"/>
    <property type="match status" value="2"/>
</dbReference>
<keyword evidence="3 4" id="KW-0505">Motor protein</keyword>
<dbReference type="GO" id="GO:0008017">
    <property type="term" value="F:microtubule binding"/>
    <property type="evidence" value="ECO:0007669"/>
    <property type="project" value="InterPro"/>
</dbReference>
<dbReference type="InterPro" id="IPR001752">
    <property type="entry name" value="Kinesin_motor_dom"/>
</dbReference>
<dbReference type="GO" id="GO:0005874">
    <property type="term" value="C:microtubule"/>
    <property type="evidence" value="ECO:0007669"/>
    <property type="project" value="UniProtKB-KW"/>
</dbReference>
<protein>
    <recommendedName>
        <fullName evidence="4">Kinesin-like protein</fullName>
    </recommendedName>
</protein>
<feature type="domain" description="Kinesin motor" evidence="6">
    <location>
        <begin position="3"/>
        <end position="316"/>
    </location>
</feature>
<dbReference type="Gene3D" id="3.40.850.10">
    <property type="entry name" value="Kinesin motor domain"/>
    <property type="match status" value="1"/>
</dbReference>
<dbReference type="SUPFAM" id="SSF52540">
    <property type="entry name" value="P-loop containing nucleoside triphosphate hydrolases"/>
    <property type="match status" value="1"/>
</dbReference>
<evidence type="ECO:0000256" key="5">
    <source>
        <dbReference type="SAM" id="Coils"/>
    </source>
</evidence>
<dbReference type="InterPro" id="IPR027417">
    <property type="entry name" value="P-loop_NTPase"/>
</dbReference>
<dbReference type="HOGENOM" id="CLU_001485_2_1_1"/>
<dbReference type="SMART" id="SM00129">
    <property type="entry name" value="KISc"/>
    <property type="match status" value="1"/>
</dbReference>